<dbReference type="EMBL" id="OY660882">
    <property type="protein sequence ID" value="CAJ1081157.1"/>
    <property type="molecule type" value="Genomic_DNA"/>
</dbReference>
<dbReference type="Gene3D" id="3.40.50.12690">
    <property type="match status" value="1"/>
</dbReference>
<evidence type="ECO:0000256" key="1">
    <source>
        <dbReference type="SAM" id="MobiDB-lite"/>
    </source>
</evidence>
<dbReference type="Proteomes" id="UP001178508">
    <property type="component" value="Chromosome 19"/>
</dbReference>
<keyword evidence="3" id="KW-1185">Reference proteome</keyword>
<name>A0AAV1H550_XYRNO</name>
<sequence length="233" mass="24603">MTWIGPGLVQNQKFGIVPCLLPGNPGPSSGVRNLWEPLPNSSIWLYSSPEAIRLGNRFGVLGKMNKNPSNNSEPPADPAPASLKLLSSGPVGASATGWEQMDTAHCFGPLLWPTSSRGRSPVLPGDPQPQPTPLVMGDSIIQNIRSGSAITCRFPRATVRNIASTATEVIATRPGVSVGGWCCTPGCHQPGQLQPVLVQVNKSPHSCQLPLISPTTIDVPQVLAPARLDSLFL</sequence>
<evidence type="ECO:0000313" key="3">
    <source>
        <dbReference type="Proteomes" id="UP001178508"/>
    </source>
</evidence>
<organism evidence="2 3">
    <name type="scientific">Xyrichtys novacula</name>
    <name type="common">Pearly razorfish</name>
    <name type="synonym">Hemipteronotus novacula</name>
    <dbReference type="NCBI Taxonomy" id="13765"/>
    <lineage>
        <taxon>Eukaryota</taxon>
        <taxon>Metazoa</taxon>
        <taxon>Chordata</taxon>
        <taxon>Craniata</taxon>
        <taxon>Vertebrata</taxon>
        <taxon>Euteleostomi</taxon>
        <taxon>Actinopterygii</taxon>
        <taxon>Neopterygii</taxon>
        <taxon>Teleostei</taxon>
        <taxon>Neoteleostei</taxon>
        <taxon>Acanthomorphata</taxon>
        <taxon>Eupercaria</taxon>
        <taxon>Labriformes</taxon>
        <taxon>Labridae</taxon>
        <taxon>Xyrichtys</taxon>
    </lineage>
</organism>
<feature type="region of interest" description="Disordered" evidence="1">
    <location>
        <begin position="64"/>
        <end position="86"/>
    </location>
</feature>
<gene>
    <name evidence="2" type="ORF">XNOV1_A028572</name>
</gene>
<dbReference type="AlphaFoldDB" id="A0AAV1H550"/>
<evidence type="ECO:0000313" key="2">
    <source>
        <dbReference type="EMBL" id="CAJ1081157.1"/>
    </source>
</evidence>
<accession>A0AAV1H550</accession>
<reference evidence="2" key="1">
    <citation type="submission" date="2023-08" db="EMBL/GenBank/DDBJ databases">
        <authorList>
            <person name="Alioto T."/>
            <person name="Alioto T."/>
            <person name="Gomez Garrido J."/>
        </authorList>
    </citation>
    <scope>NUCLEOTIDE SEQUENCE</scope>
</reference>
<protein>
    <submittedName>
        <fullName evidence="2">Uncharacterized protein</fullName>
    </submittedName>
</protein>
<proteinExistence type="predicted"/>